<protein>
    <submittedName>
        <fullName evidence="2">Uncharacterized protein</fullName>
    </submittedName>
</protein>
<feature type="transmembrane region" description="Helical" evidence="1">
    <location>
        <begin position="39"/>
        <end position="60"/>
    </location>
</feature>
<keyword evidence="3" id="KW-1185">Reference proteome</keyword>
<keyword evidence="1" id="KW-0812">Transmembrane</keyword>
<name>A0A3P7P048_DIBLA</name>
<dbReference type="Proteomes" id="UP000281553">
    <property type="component" value="Unassembled WGS sequence"/>
</dbReference>
<sequence>MSFCLPAVFDIFGKKDIVQLELLADSSDLPQQTTGDRTYASIVRMLAVSALSIIGLHITCLKASSMIEWEELTWYFLSASALSLFLAVMIIAHPANDHFRARGTRFLSIAFILSVDRFALRDINTTNGKWIHLPLLPDWM</sequence>
<feature type="transmembrane region" description="Helical" evidence="1">
    <location>
        <begin position="72"/>
        <end position="92"/>
    </location>
</feature>
<organism evidence="2 3">
    <name type="scientific">Dibothriocephalus latus</name>
    <name type="common">Fish tapeworm</name>
    <name type="synonym">Diphyllobothrium latum</name>
    <dbReference type="NCBI Taxonomy" id="60516"/>
    <lineage>
        <taxon>Eukaryota</taxon>
        <taxon>Metazoa</taxon>
        <taxon>Spiralia</taxon>
        <taxon>Lophotrochozoa</taxon>
        <taxon>Platyhelminthes</taxon>
        <taxon>Cestoda</taxon>
        <taxon>Eucestoda</taxon>
        <taxon>Diphyllobothriidea</taxon>
        <taxon>Diphyllobothriidae</taxon>
        <taxon>Dibothriocephalus</taxon>
    </lineage>
</organism>
<gene>
    <name evidence="2" type="ORF">DILT_LOCUS10050</name>
</gene>
<evidence type="ECO:0000313" key="2">
    <source>
        <dbReference type="EMBL" id="VDN14219.1"/>
    </source>
</evidence>
<proteinExistence type="predicted"/>
<evidence type="ECO:0000256" key="1">
    <source>
        <dbReference type="SAM" id="Phobius"/>
    </source>
</evidence>
<keyword evidence="1" id="KW-0472">Membrane</keyword>
<reference evidence="2 3" key="1">
    <citation type="submission" date="2018-11" db="EMBL/GenBank/DDBJ databases">
        <authorList>
            <consortium name="Pathogen Informatics"/>
        </authorList>
    </citation>
    <scope>NUCLEOTIDE SEQUENCE [LARGE SCALE GENOMIC DNA]</scope>
</reference>
<evidence type="ECO:0000313" key="3">
    <source>
        <dbReference type="Proteomes" id="UP000281553"/>
    </source>
</evidence>
<accession>A0A3P7P048</accession>
<dbReference type="AlphaFoldDB" id="A0A3P7P048"/>
<dbReference type="EMBL" id="UYRU01058620">
    <property type="protein sequence ID" value="VDN14219.1"/>
    <property type="molecule type" value="Genomic_DNA"/>
</dbReference>
<keyword evidence="1" id="KW-1133">Transmembrane helix</keyword>